<evidence type="ECO:0000259" key="6">
    <source>
        <dbReference type="PROSITE" id="PS50066"/>
    </source>
</evidence>
<dbReference type="GO" id="GO:0046983">
    <property type="term" value="F:protein dimerization activity"/>
    <property type="evidence" value="ECO:0007669"/>
    <property type="project" value="InterPro"/>
</dbReference>
<dbReference type="PRINTS" id="PR00404">
    <property type="entry name" value="MADSDOMAIN"/>
</dbReference>
<organism evidence="7 8">
    <name type="scientific">Buddleja alternifolia</name>
    <dbReference type="NCBI Taxonomy" id="168488"/>
    <lineage>
        <taxon>Eukaryota</taxon>
        <taxon>Viridiplantae</taxon>
        <taxon>Streptophyta</taxon>
        <taxon>Embryophyta</taxon>
        <taxon>Tracheophyta</taxon>
        <taxon>Spermatophyta</taxon>
        <taxon>Magnoliopsida</taxon>
        <taxon>eudicotyledons</taxon>
        <taxon>Gunneridae</taxon>
        <taxon>Pentapetalae</taxon>
        <taxon>asterids</taxon>
        <taxon>lamiids</taxon>
        <taxon>Lamiales</taxon>
        <taxon>Scrophulariaceae</taxon>
        <taxon>Buddlejeae</taxon>
        <taxon>Buddleja</taxon>
    </lineage>
</organism>
<name>A0AAV6X029_9LAMI</name>
<evidence type="ECO:0000256" key="1">
    <source>
        <dbReference type="ARBA" id="ARBA00004123"/>
    </source>
</evidence>
<accession>A0AAV6X029</accession>
<dbReference type="GO" id="GO:0005634">
    <property type="term" value="C:nucleus"/>
    <property type="evidence" value="ECO:0007669"/>
    <property type="project" value="UniProtKB-SubCell"/>
</dbReference>
<sequence length="208" mass="23855">MHRRKKMTLAYITNNLERKASFMKRNMGMIKMVNELSTLCGMEACSYHLSPIQPGTRCVAIAARAKAMLARARFLAGRARAEAVLACLKKLSEMDRTMEMVNQESCTCQRIKKMNDPLQHIQKKNKHKELEIFMYKCVAEYSNLENLDILNAMKMNLVINQTLDDINSKMEARHIPGQCHPIFLPPIVVDVTEIEVAPPPPKRRLKRT</sequence>
<evidence type="ECO:0000256" key="5">
    <source>
        <dbReference type="ARBA" id="ARBA00023242"/>
    </source>
</evidence>
<comment type="subcellular location">
    <subcellularLocation>
        <location evidence="1">Nucleus</location>
    </subcellularLocation>
</comment>
<dbReference type="SUPFAM" id="SSF55455">
    <property type="entry name" value="SRF-like"/>
    <property type="match status" value="1"/>
</dbReference>
<proteinExistence type="predicted"/>
<comment type="caution">
    <text evidence="7">The sequence shown here is derived from an EMBL/GenBank/DDBJ whole genome shotgun (WGS) entry which is preliminary data.</text>
</comment>
<dbReference type="Pfam" id="PF00319">
    <property type="entry name" value="SRF-TF"/>
    <property type="match status" value="1"/>
</dbReference>
<dbReference type="EMBL" id="WHWC01000012">
    <property type="protein sequence ID" value="KAG8372610.1"/>
    <property type="molecule type" value="Genomic_DNA"/>
</dbReference>
<dbReference type="GO" id="GO:0003677">
    <property type="term" value="F:DNA binding"/>
    <property type="evidence" value="ECO:0007669"/>
    <property type="project" value="UniProtKB-KW"/>
</dbReference>
<keyword evidence="2" id="KW-0805">Transcription regulation</keyword>
<keyword evidence="8" id="KW-1185">Reference proteome</keyword>
<keyword evidence="3" id="KW-0238">DNA-binding</keyword>
<evidence type="ECO:0000256" key="3">
    <source>
        <dbReference type="ARBA" id="ARBA00023125"/>
    </source>
</evidence>
<evidence type="ECO:0000313" key="7">
    <source>
        <dbReference type="EMBL" id="KAG8372610.1"/>
    </source>
</evidence>
<evidence type="ECO:0000256" key="4">
    <source>
        <dbReference type="ARBA" id="ARBA00023163"/>
    </source>
</evidence>
<dbReference type="PROSITE" id="PS50066">
    <property type="entry name" value="MADS_BOX_2"/>
    <property type="match status" value="1"/>
</dbReference>
<evidence type="ECO:0000256" key="2">
    <source>
        <dbReference type="ARBA" id="ARBA00023015"/>
    </source>
</evidence>
<protein>
    <recommendedName>
        <fullName evidence="6">MADS-box domain-containing protein</fullName>
    </recommendedName>
</protein>
<dbReference type="Proteomes" id="UP000826271">
    <property type="component" value="Unassembled WGS sequence"/>
</dbReference>
<evidence type="ECO:0000313" key="8">
    <source>
        <dbReference type="Proteomes" id="UP000826271"/>
    </source>
</evidence>
<dbReference type="SMART" id="SM00432">
    <property type="entry name" value="MADS"/>
    <property type="match status" value="1"/>
</dbReference>
<feature type="domain" description="MADS-box" evidence="6">
    <location>
        <begin position="2"/>
        <end position="43"/>
    </location>
</feature>
<keyword evidence="4" id="KW-0804">Transcription</keyword>
<keyword evidence="5" id="KW-0539">Nucleus</keyword>
<gene>
    <name evidence="7" type="ORF">BUALT_Bualt12G0084600</name>
</gene>
<dbReference type="InterPro" id="IPR002100">
    <property type="entry name" value="TF_MADSbox"/>
</dbReference>
<reference evidence="7" key="1">
    <citation type="submission" date="2019-10" db="EMBL/GenBank/DDBJ databases">
        <authorList>
            <person name="Zhang R."/>
            <person name="Pan Y."/>
            <person name="Wang J."/>
            <person name="Ma R."/>
            <person name="Yu S."/>
        </authorList>
    </citation>
    <scope>NUCLEOTIDE SEQUENCE</scope>
    <source>
        <strain evidence="7">LA-IB0</strain>
        <tissue evidence="7">Leaf</tissue>
    </source>
</reference>
<dbReference type="Gene3D" id="3.40.1810.10">
    <property type="entry name" value="Transcription factor, MADS-box"/>
    <property type="match status" value="1"/>
</dbReference>
<dbReference type="InterPro" id="IPR036879">
    <property type="entry name" value="TF_MADSbox_sf"/>
</dbReference>
<dbReference type="AlphaFoldDB" id="A0AAV6X029"/>